<name>A0A0A2L6V9_PENIT</name>
<keyword evidence="3" id="KW-1185">Reference proteome</keyword>
<feature type="chain" id="PRO_5002001982" description="Cytochrome P450" evidence="1">
    <location>
        <begin position="20"/>
        <end position="245"/>
    </location>
</feature>
<dbReference type="PhylomeDB" id="A0A0A2L6V9"/>
<dbReference type="OrthoDB" id="194358at2759"/>
<evidence type="ECO:0000256" key="1">
    <source>
        <dbReference type="SAM" id="SignalP"/>
    </source>
</evidence>
<evidence type="ECO:0008006" key="4">
    <source>
        <dbReference type="Google" id="ProtNLM"/>
    </source>
</evidence>
<protein>
    <recommendedName>
        <fullName evidence="4">Cytochrome P450</fullName>
    </recommendedName>
</protein>
<dbReference type="Pfam" id="PF11951">
    <property type="entry name" value="Fungal_trans_2"/>
    <property type="match status" value="1"/>
</dbReference>
<organism evidence="2 3">
    <name type="scientific">Penicillium italicum</name>
    <name type="common">Blue mold</name>
    <dbReference type="NCBI Taxonomy" id="40296"/>
    <lineage>
        <taxon>Eukaryota</taxon>
        <taxon>Fungi</taxon>
        <taxon>Dikarya</taxon>
        <taxon>Ascomycota</taxon>
        <taxon>Pezizomycotina</taxon>
        <taxon>Eurotiomycetes</taxon>
        <taxon>Eurotiomycetidae</taxon>
        <taxon>Eurotiales</taxon>
        <taxon>Aspergillaceae</taxon>
        <taxon>Penicillium</taxon>
    </lineage>
</organism>
<proteinExistence type="predicted"/>
<dbReference type="AlphaFoldDB" id="A0A0A2L6V9"/>
<dbReference type="OMA" id="FTYYSCW"/>
<feature type="signal peptide" evidence="1">
    <location>
        <begin position="1"/>
        <end position="19"/>
    </location>
</feature>
<keyword evidence="1" id="KW-0732">Signal</keyword>
<sequence>MVFGASKVLLLLEPTSLLSLPTKSLINAFWILETNRAILFGDNTVVLPDKWQWNLARESWPDPMNKILKLMIQTSTFAKRLFDNIESVPQEMRSFDPGLDALALEGLEIKQRLLNWQEESHLENPPVDSFTQLAVIVYHALLLYHCMNFTYYSCWMTRTIPRLTQSEVDKHVATILDLSQSLLSDTNIPAVLLLFPLRMAGVHVSEKHAQEKVLGTIRKIRQNGFVVSDRIEVDLQEFWHYELGN</sequence>
<reference evidence="2 3" key="1">
    <citation type="journal article" date="2015" name="Mol. Plant Microbe Interact.">
        <title>Genome, transcriptome, and functional analyses of Penicillium expansum provide new insights into secondary metabolism and pathogenicity.</title>
        <authorList>
            <person name="Ballester A.R."/>
            <person name="Marcet-Houben M."/>
            <person name="Levin E."/>
            <person name="Sela N."/>
            <person name="Selma-Lazaro C."/>
            <person name="Carmona L."/>
            <person name="Wisniewski M."/>
            <person name="Droby S."/>
            <person name="Gonzalez-Candelas L."/>
            <person name="Gabaldon T."/>
        </authorList>
    </citation>
    <scope>NUCLEOTIDE SEQUENCE [LARGE SCALE GENOMIC DNA]</scope>
    <source>
        <strain evidence="2 3">PHI-1</strain>
    </source>
</reference>
<evidence type="ECO:0000313" key="3">
    <source>
        <dbReference type="Proteomes" id="UP000030104"/>
    </source>
</evidence>
<comment type="caution">
    <text evidence="2">The sequence shown here is derived from an EMBL/GenBank/DDBJ whole genome shotgun (WGS) entry which is preliminary data.</text>
</comment>
<evidence type="ECO:0000313" key="2">
    <source>
        <dbReference type="EMBL" id="KGO75674.1"/>
    </source>
</evidence>
<gene>
    <name evidence="2" type="ORF">PITC_030260</name>
</gene>
<dbReference type="Proteomes" id="UP000030104">
    <property type="component" value="Unassembled WGS sequence"/>
</dbReference>
<dbReference type="InterPro" id="IPR021858">
    <property type="entry name" value="Fun_TF"/>
</dbReference>
<dbReference type="HOGENOM" id="CLU_980252_0_0_1"/>
<accession>A0A0A2L6V9</accession>
<dbReference type="EMBL" id="JQGA01000443">
    <property type="protein sequence ID" value="KGO75674.1"/>
    <property type="molecule type" value="Genomic_DNA"/>
</dbReference>